<dbReference type="Gene3D" id="3.30.70.360">
    <property type="match status" value="1"/>
</dbReference>
<dbReference type="Gene3D" id="3.40.630.10">
    <property type="entry name" value="Zn peptidases"/>
    <property type="match status" value="1"/>
</dbReference>
<dbReference type="Pfam" id="PF01546">
    <property type="entry name" value="Peptidase_M20"/>
    <property type="match status" value="1"/>
</dbReference>
<evidence type="ECO:0000256" key="3">
    <source>
        <dbReference type="SAM" id="Phobius"/>
    </source>
</evidence>
<keyword evidence="1 5" id="KW-0378">Hydrolase</keyword>
<evidence type="ECO:0000256" key="2">
    <source>
        <dbReference type="SAM" id="MobiDB-lite"/>
    </source>
</evidence>
<dbReference type="EMBL" id="FXUG01000001">
    <property type="protein sequence ID" value="SMP37999.1"/>
    <property type="molecule type" value="Genomic_DNA"/>
</dbReference>
<dbReference type="NCBIfam" id="TIGR01891">
    <property type="entry name" value="amidohydrolases"/>
    <property type="match status" value="1"/>
</dbReference>
<keyword evidence="3" id="KW-1133">Transmembrane helix</keyword>
<dbReference type="InterPro" id="IPR036264">
    <property type="entry name" value="Bact_exopeptidase_dim_dom"/>
</dbReference>
<keyword evidence="3" id="KW-0812">Transmembrane</keyword>
<feature type="compositionally biased region" description="Low complexity" evidence="2">
    <location>
        <begin position="96"/>
        <end position="113"/>
    </location>
</feature>
<evidence type="ECO:0000259" key="4">
    <source>
        <dbReference type="Pfam" id="PF07687"/>
    </source>
</evidence>
<gene>
    <name evidence="5" type="ORF">SAMN06265222_10162</name>
</gene>
<accession>A0ABY1PS39</accession>
<evidence type="ECO:0000256" key="1">
    <source>
        <dbReference type="ARBA" id="ARBA00022801"/>
    </source>
</evidence>
<dbReference type="Proteomes" id="UP001158067">
    <property type="component" value="Unassembled WGS sequence"/>
</dbReference>
<dbReference type="SUPFAM" id="SSF53187">
    <property type="entry name" value="Zn-dependent exopeptidases"/>
    <property type="match status" value="1"/>
</dbReference>
<dbReference type="PANTHER" id="PTHR11014:SF63">
    <property type="entry name" value="METALLOPEPTIDASE, PUTATIVE (AFU_ORTHOLOGUE AFUA_6G09600)-RELATED"/>
    <property type="match status" value="1"/>
</dbReference>
<proteinExistence type="predicted"/>
<dbReference type="GO" id="GO:0016787">
    <property type="term" value="F:hydrolase activity"/>
    <property type="evidence" value="ECO:0007669"/>
    <property type="project" value="UniProtKB-KW"/>
</dbReference>
<organism evidence="5 6">
    <name type="scientific">Neorhodopirellula lusitana</name>
    <dbReference type="NCBI Taxonomy" id="445327"/>
    <lineage>
        <taxon>Bacteria</taxon>
        <taxon>Pseudomonadati</taxon>
        <taxon>Planctomycetota</taxon>
        <taxon>Planctomycetia</taxon>
        <taxon>Pirellulales</taxon>
        <taxon>Pirellulaceae</taxon>
        <taxon>Neorhodopirellula</taxon>
    </lineage>
</organism>
<feature type="transmembrane region" description="Helical" evidence="3">
    <location>
        <begin position="34"/>
        <end position="51"/>
    </location>
</feature>
<dbReference type="InterPro" id="IPR002933">
    <property type="entry name" value="Peptidase_M20"/>
</dbReference>
<feature type="region of interest" description="Disordered" evidence="2">
    <location>
        <begin position="69"/>
        <end position="121"/>
    </location>
</feature>
<feature type="domain" description="Peptidase M20 dimerisation" evidence="4">
    <location>
        <begin position="318"/>
        <end position="411"/>
    </location>
</feature>
<dbReference type="PANTHER" id="PTHR11014">
    <property type="entry name" value="PEPTIDASE M20 FAMILY MEMBER"/>
    <property type="match status" value="1"/>
</dbReference>
<evidence type="ECO:0000313" key="5">
    <source>
        <dbReference type="EMBL" id="SMP37999.1"/>
    </source>
</evidence>
<dbReference type="SUPFAM" id="SSF55031">
    <property type="entry name" value="Bacterial exopeptidase dimerisation domain"/>
    <property type="match status" value="1"/>
</dbReference>
<dbReference type="InterPro" id="IPR011650">
    <property type="entry name" value="Peptidase_M20_dimer"/>
</dbReference>
<evidence type="ECO:0000313" key="6">
    <source>
        <dbReference type="Proteomes" id="UP001158067"/>
    </source>
</evidence>
<feature type="compositionally biased region" description="Polar residues" evidence="2">
    <location>
        <begin position="86"/>
        <end position="95"/>
    </location>
</feature>
<keyword evidence="6" id="KW-1185">Reference proteome</keyword>
<dbReference type="InterPro" id="IPR017439">
    <property type="entry name" value="Amidohydrolase"/>
</dbReference>
<name>A0ABY1PS39_9BACT</name>
<keyword evidence="3" id="KW-0472">Membrane</keyword>
<sequence>MHGAWADARMMTDCVCQTLLTQGRLVRSLTSKSKFVFTWVVYGLVVAWVTFPSTGLRFRSEAGQILADSPASVSKEKETSKEAQPASETQATAGRSSSVESQASAESSSTESDSSTEKGVSRKKRTHTCDIWLSEKMDEALQLYMWLHANPEISFEEKNTAAKLASIWKKAGLEMTTEVGGHGIVGVFRNGEGPTVMLRTDLDALPVTEETPLAFASKQTTTAPDGSTTGVMHACGHDIHMTSLTTVVKYLMSHQDCWSGTLMVIGQPAEERGAGAKAMLEDGLFKRFPKPDYALAAHVSGDTPVGQVGLRAGFSLANVDSVDITMKGRGGHGSQPHNTTDPIVQAAQLVMSLQMIVAREVAPIEPAVVTVGSIHGGTKHNIIGNDCKLQLTVRSYDQGVRQQVLSAIRRRTLAVAQSYDAPEPEIVISEGTPSLKNDTELTVRIRRVLGKRLGAENIVDDEPSMGGEDFSRYGIAGVPILMYRVGTVQGARLERFEKLGVPPPSLHSSRYYPDAEPTLEVAFRAMVAAVLELMPPRR</sequence>
<dbReference type="Pfam" id="PF07687">
    <property type="entry name" value="M20_dimer"/>
    <property type="match status" value="1"/>
</dbReference>
<comment type="caution">
    <text evidence="5">The sequence shown here is derived from an EMBL/GenBank/DDBJ whole genome shotgun (WGS) entry which is preliminary data.</text>
</comment>
<reference evidence="5 6" key="1">
    <citation type="submission" date="2017-05" db="EMBL/GenBank/DDBJ databases">
        <authorList>
            <person name="Varghese N."/>
            <person name="Submissions S."/>
        </authorList>
    </citation>
    <scope>NUCLEOTIDE SEQUENCE [LARGE SCALE GENOMIC DNA]</scope>
    <source>
        <strain evidence="5 6">DSM 25457</strain>
    </source>
</reference>
<protein>
    <submittedName>
        <fullName evidence="5">Hippurate hydrolase</fullName>
    </submittedName>
</protein>